<evidence type="ECO:0000256" key="1">
    <source>
        <dbReference type="SAM" id="MobiDB-lite"/>
    </source>
</evidence>
<evidence type="ECO:0000313" key="3">
    <source>
        <dbReference type="Proteomes" id="UP001159363"/>
    </source>
</evidence>
<organism evidence="2 3">
    <name type="scientific">Dryococelus australis</name>
    <dbReference type="NCBI Taxonomy" id="614101"/>
    <lineage>
        <taxon>Eukaryota</taxon>
        <taxon>Metazoa</taxon>
        <taxon>Ecdysozoa</taxon>
        <taxon>Arthropoda</taxon>
        <taxon>Hexapoda</taxon>
        <taxon>Insecta</taxon>
        <taxon>Pterygota</taxon>
        <taxon>Neoptera</taxon>
        <taxon>Polyneoptera</taxon>
        <taxon>Phasmatodea</taxon>
        <taxon>Verophasmatodea</taxon>
        <taxon>Anareolatae</taxon>
        <taxon>Phasmatidae</taxon>
        <taxon>Eurycanthinae</taxon>
        <taxon>Dryococelus</taxon>
    </lineage>
</organism>
<gene>
    <name evidence="2" type="ORF">PR048_008062</name>
</gene>
<feature type="compositionally biased region" description="Basic and acidic residues" evidence="1">
    <location>
        <begin position="401"/>
        <end position="412"/>
    </location>
</feature>
<proteinExistence type="predicted"/>
<dbReference type="InterPro" id="IPR036397">
    <property type="entry name" value="RNaseH_sf"/>
</dbReference>
<feature type="compositionally biased region" description="Low complexity" evidence="1">
    <location>
        <begin position="319"/>
        <end position="335"/>
    </location>
</feature>
<feature type="region of interest" description="Disordered" evidence="1">
    <location>
        <begin position="392"/>
        <end position="447"/>
    </location>
</feature>
<protein>
    <submittedName>
        <fullName evidence="2">Uncharacterized protein</fullName>
    </submittedName>
</protein>
<keyword evidence="3" id="KW-1185">Reference proteome</keyword>
<accession>A0ABQ9HW16</accession>
<evidence type="ECO:0000313" key="2">
    <source>
        <dbReference type="EMBL" id="KAJ8888571.1"/>
    </source>
</evidence>
<name>A0ABQ9HW16_9NEOP</name>
<dbReference type="Gene3D" id="3.30.420.10">
    <property type="entry name" value="Ribonuclease H-like superfamily/Ribonuclease H"/>
    <property type="match status" value="1"/>
</dbReference>
<feature type="region of interest" description="Disordered" evidence="1">
    <location>
        <begin position="319"/>
        <end position="351"/>
    </location>
</feature>
<dbReference type="Proteomes" id="UP001159363">
    <property type="component" value="Chromosome 3"/>
</dbReference>
<feature type="region of interest" description="Disordered" evidence="1">
    <location>
        <begin position="551"/>
        <end position="570"/>
    </location>
</feature>
<reference evidence="2 3" key="1">
    <citation type="submission" date="2023-02" db="EMBL/GenBank/DDBJ databases">
        <title>LHISI_Scaffold_Assembly.</title>
        <authorList>
            <person name="Stuart O.P."/>
            <person name="Cleave R."/>
            <person name="Magrath M.J.L."/>
            <person name="Mikheyev A.S."/>
        </authorList>
    </citation>
    <scope>NUCLEOTIDE SEQUENCE [LARGE SCALE GENOMIC DNA]</scope>
    <source>
        <strain evidence="2">Daus_M_001</strain>
        <tissue evidence="2">Leg muscle</tissue>
    </source>
</reference>
<sequence length="749" mass="82550">MRSQLLSIEGNLNSNRYIREALEPKLLPLFQVTPHAIFQQHNLLPNGARNMKDFFNELRVPLHPWPARSPDMSPIEHVWDMIGLRLVRHGPPATTVDVVWTSIQTTWRGIPQEHNQVLFNAMPRCLGGQIAVLAEEAPMTECVFILEAPTGYQLSLQLHDVSIPQNQPGAAANCSSAPAVRVYNYTSLGELVLAAECLAAADIIDDPAVYKLLQKHSARIAKWKTDYTEANVFSWASGPSPRPPHQASAAYFDIRCRRTLVLVHKLPNTPKGLIEQRIFPLRSRLIQPIVALSPQSTCSYPMSLGGEIIISQWPVQSSGLPHSNSSSPTPSAASSRARKPPPPPCTQLPDHRSPSLIMISINDGDILCHVTTYRVEWRDLGALNSEVLRADAGEATAGTQERGKQEIPEKTHRPAASPGHDSHMRKSGSDPARNRTRLAYAGGGQPDHSDIPCSQGLGKYIIAWSITYRGHEALRSDVALSVDRGQLLSLPTNAVVLTTTLTSGQFDLLASIHNGTDAAAATPAPATSAASTSALLQAAAVEAVEPSYDYEQEGGVAGGSGEPPAYDESDDLNMVDVDLQHGDTREATPRRVGAAFDSVTHKAVLQALTDQGVDIAYIRILHFIYDTSSAFVSVSEPTTDFRIEEGVKQGDPYLRITKVKDISEKTATMKWQWAGHVPRTKYENWAKTVLEWSPRNRPRPRGRPPYRWDKDISRVAGVNWQRITKDRSTWRRLFEVVPEFLTLRGHIIS</sequence>
<dbReference type="EMBL" id="JARBHB010000003">
    <property type="protein sequence ID" value="KAJ8888571.1"/>
    <property type="molecule type" value="Genomic_DNA"/>
</dbReference>
<comment type="caution">
    <text evidence="2">The sequence shown here is derived from an EMBL/GenBank/DDBJ whole genome shotgun (WGS) entry which is preliminary data.</text>
</comment>